<dbReference type="Gene3D" id="2.60.40.60">
    <property type="entry name" value="Cadherins"/>
    <property type="match status" value="11"/>
</dbReference>
<dbReference type="CDD" id="cd11304">
    <property type="entry name" value="Cadherin_repeat"/>
    <property type="match status" value="11"/>
</dbReference>
<evidence type="ECO:0000256" key="1">
    <source>
        <dbReference type="ARBA" id="ARBA00004251"/>
    </source>
</evidence>
<dbReference type="GO" id="GO:0060429">
    <property type="term" value="P:epithelium development"/>
    <property type="evidence" value="ECO:0007669"/>
    <property type="project" value="UniProtKB-ARBA"/>
</dbReference>
<evidence type="ECO:0000313" key="19">
    <source>
        <dbReference type="EMBL" id="KAK8380563.1"/>
    </source>
</evidence>
<feature type="domain" description="Cadherin" evidence="18">
    <location>
        <begin position="503"/>
        <end position="588"/>
    </location>
</feature>
<feature type="domain" description="Cadherin" evidence="18">
    <location>
        <begin position="1004"/>
        <end position="1112"/>
    </location>
</feature>
<proteinExistence type="predicted"/>
<dbReference type="GO" id="GO:0009653">
    <property type="term" value="P:anatomical structure morphogenesis"/>
    <property type="evidence" value="ECO:0007669"/>
    <property type="project" value="UniProtKB-ARBA"/>
</dbReference>
<feature type="region of interest" description="Disordered" evidence="15">
    <location>
        <begin position="377"/>
        <end position="413"/>
    </location>
</feature>
<keyword evidence="4 16" id="KW-0812">Transmembrane</keyword>
<feature type="signal peptide" evidence="17">
    <location>
        <begin position="1"/>
        <end position="20"/>
    </location>
</feature>
<keyword evidence="8 14" id="KW-0106">Calcium</keyword>
<accession>A0AAW0SZ09</accession>
<evidence type="ECO:0000259" key="18">
    <source>
        <dbReference type="PROSITE" id="PS50268"/>
    </source>
</evidence>
<keyword evidence="3" id="KW-0245">EGF-like domain</keyword>
<keyword evidence="7" id="KW-0677">Repeat</keyword>
<keyword evidence="9" id="KW-0130">Cell adhesion</keyword>
<feature type="domain" description="Cadherin" evidence="18">
    <location>
        <begin position="790"/>
        <end position="890"/>
    </location>
</feature>
<evidence type="ECO:0000256" key="9">
    <source>
        <dbReference type="ARBA" id="ARBA00022889"/>
    </source>
</evidence>
<name>A0AAW0SZ09_SCYPA</name>
<evidence type="ECO:0000256" key="14">
    <source>
        <dbReference type="PROSITE-ProRule" id="PRU00043"/>
    </source>
</evidence>
<dbReference type="PROSITE" id="PS51257">
    <property type="entry name" value="PROKAR_LIPOPROTEIN"/>
    <property type="match status" value="1"/>
</dbReference>
<feature type="domain" description="Cadherin" evidence="18">
    <location>
        <begin position="49"/>
        <end position="131"/>
    </location>
</feature>
<feature type="domain" description="Cadherin" evidence="18">
    <location>
        <begin position="261"/>
        <end position="370"/>
    </location>
</feature>
<keyword evidence="12" id="KW-1015">Disulfide bond</keyword>
<comment type="subcellular location">
    <subcellularLocation>
        <location evidence="1">Cell membrane</location>
        <topology evidence="1">Single-pass type I membrane protein</topology>
    </subcellularLocation>
</comment>
<dbReference type="GO" id="GO:0005509">
    <property type="term" value="F:calcium ion binding"/>
    <property type="evidence" value="ECO:0007669"/>
    <property type="project" value="UniProtKB-UniRule"/>
</dbReference>
<evidence type="ECO:0000256" key="15">
    <source>
        <dbReference type="SAM" id="MobiDB-lite"/>
    </source>
</evidence>
<evidence type="ECO:0000256" key="10">
    <source>
        <dbReference type="ARBA" id="ARBA00022989"/>
    </source>
</evidence>
<sequence>MEAMWRVVGLCVLVAACCRAELCDVTSRQAIIILDITESLGNQVDQLTTPPDLPLEGDPQTEVELSLDEEGSKHFALNGSRLQLVEPLDSDLNPSTLRFQVSCKPRSGPGQVNSVPVIVRVTDINDNPPVFSGLPYSVTVPELTPVGTTIFKDVHADDLDSGVNGQVYYSIIPGDERGDATDGYGIFSITLPHQGLVTVNRSLDFERSPVYRVTILATDRAQKVSGRLSTTTTLTVMVEDSDDQDPVFEYASCPRVGRICANPEYSATVTSMEVSGVLSVKPERIFAKDLDAIGTPVRYSFLSGRPGTYDRYFAINPESGSVTQTHAIDRAVTRQFEIVVKAEENSEARRFATAKLLIKVAGVDASPPVVTASSYTGSVDENAAPGTPVTDDYPKPRPITLSVTDPDLTPEDDPPTYTWELTTTAFRVDPEGVLVVAEENLDRDPPNPGVYTFQVVAREAGEDGVAAAPITITVVLNDVNDNPPRLPVYPPVSIQAGAARRVVATITAKDIDAGAYAEVEYSIYHVSNNGRDKFSLNATTGELAVVGPVESGEQYSVTLRATDRGGLYGQSILDIIVNRGPNTGGPVFTQPRYSVTITEGAEPTSAILTLSALDPEGDLAIYSLVGGNDLNHFEIGESSGTLRIADHLDRESLDLYTLIVKAEDPDGLSNTATVTVTIADINDKNPEFVELPYSFRVNEGLKDVVVGTVKAMDEDTGIYGEVSYSVPEEALFSIDTTTGEIKTKQALDYEKQQVHLLVVTAQDGAADPRLSTATVTVLVSDMGDELPVFSQQVYEASVPENQADAVLTTVNATDPDSVPAITYVMVNGDPKLFSVEPKSGRITTVRGLDYEAAPRHTIVVGTLENTLDNPQATCSVLVTVLDDNDNPPVFSVPLPPLTLPEDSPPGTLVATVLATDADGTRPNSEVTYELVGYGKAPDYFAIDGESGAITVKVDLQAEQESDFELQVVASDGGTPQLTTTSTASISVARMGEEPPPPEVWATFTDAHFSAEVPEDATANTLVKKLTVLHRPDSPKKLRCAITGGNEEGVFGMEVTAERHCGVVVVGPLDYEVQQDYSLTVVLEAPEAPPSTENRQAQVNVSVTDTNDNKPEFIFPSPYNDRTHGKFFAYVAEDSRISTPVLQVVAKDKDSGEFGTVEYHLVPESNRGGYFSVGRDTGLLKTEREMSSVPRELLPFNLSVKAVDNPGQRGGPSHFTSVPVIVNLVEDIHRMVLVVDGSPELVKDNRDDLVAVLQEHSKHIIGIEKIESRRFMGNSSIVLSDATGTDVWFHVVDEASGRLLPRQHPQLEKLAEEKAERQKLLFHVTAALDGMNAKDIRPPVLPPAPVTEPPPLPVREATTLEAYYVVLLVLAVIIVVMGMVGICYICVQWKRYMKHRDETNKAMVVVAPPYERVAGSVIESTKEYEVQVLHMSVPMDDDSVQDLTLDSRPSHHFSMDNVSYITKQQLSDESSNRSSDGGGHMLEDHHLPHEDWNTPPGQRHHLGTHQHLPHISAMAASTPSGRNPAYEHFDDHDDEDEGGEGPLSVSATNENVMFGRRGLTEPSPVQTTTEL</sequence>
<feature type="compositionally biased region" description="Polar residues" evidence="15">
    <location>
        <begin position="1463"/>
        <end position="1474"/>
    </location>
</feature>
<evidence type="ECO:0000256" key="13">
    <source>
        <dbReference type="ARBA" id="ARBA00023180"/>
    </source>
</evidence>
<dbReference type="FunFam" id="2.60.40.60:FF:000033">
    <property type="entry name" value="FAT atypical cadherin 1"/>
    <property type="match status" value="2"/>
</dbReference>
<reference evidence="19 20" key="1">
    <citation type="submission" date="2023-03" db="EMBL/GenBank/DDBJ databases">
        <title>High-quality genome of Scylla paramamosain provides insights in environmental adaptation.</title>
        <authorList>
            <person name="Zhang L."/>
        </authorList>
    </citation>
    <scope>NUCLEOTIDE SEQUENCE [LARGE SCALE GENOMIC DNA]</scope>
    <source>
        <strain evidence="19">LZ_2023a</strain>
        <tissue evidence="19">Muscle</tissue>
    </source>
</reference>
<comment type="caution">
    <text evidence="19">The sequence shown here is derived from an EMBL/GenBank/DDBJ whole genome shotgun (WGS) entry which is preliminary data.</text>
</comment>
<protein>
    <recommendedName>
        <fullName evidence="18">Cadherin domain-containing protein</fullName>
    </recommendedName>
</protein>
<evidence type="ECO:0000256" key="3">
    <source>
        <dbReference type="ARBA" id="ARBA00022536"/>
    </source>
</evidence>
<evidence type="ECO:0000256" key="4">
    <source>
        <dbReference type="ARBA" id="ARBA00022692"/>
    </source>
</evidence>
<evidence type="ECO:0000256" key="2">
    <source>
        <dbReference type="ARBA" id="ARBA00022475"/>
    </source>
</evidence>
<keyword evidence="2" id="KW-1003">Cell membrane</keyword>
<evidence type="ECO:0000256" key="16">
    <source>
        <dbReference type="SAM" id="Phobius"/>
    </source>
</evidence>
<keyword evidence="11 16" id="KW-0472">Membrane</keyword>
<feature type="chain" id="PRO_5043530632" description="Cadherin domain-containing protein" evidence="17">
    <location>
        <begin position="21"/>
        <end position="1570"/>
    </location>
</feature>
<dbReference type="Proteomes" id="UP001487740">
    <property type="component" value="Unassembled WGS sequence"/>
</dbReference>
<evidence type="ECO:0000256" key="5">
    <source>
        <dbReference type="ARBA" id="ARBA00022723"/>
    </source>
</evidence>
<dbReference type="SUPFAM" id="SSF49313">
    <property type="entry name" value="Cadherin-like"/>
    <property type="match status" value="10"/>
</dbReference>
<dbReference type="PRINTS" id="PR00205">
    <property type="entry name" value="CADHERIN"/>
</dbReference>
<keyword evidence="10 16" id="KW-1133">Transmembrane helix</keyword>
<dbReference type="GO" id="GO:0005886">
    <property type="term" value="C:plasma membrane"/>
    <property type="evidence" value="ECO:0007669"/>
    <property type="project" value="UniProtKB-SubCell"/>
</dbReference>
<evidence type="ECO:0000256" key="12">
    <source>
        <dbReference type="ARBA" id="ARBA00023157"/>
    </source>
</evidence>
<keyword evidence="13" id="KW-0325">Glycoprotein</keyword>
<dbReference type="PROSITE" id="PS50268">
    <property type="entry name" value="CADHERIN_2"/>
    <property type="match status" value="11"/>
</dbReference>
<dbReference type="PANTHER" id="PTHR24026">
    <property type="entry name" value="FAT ATYPICAL CADHERIN-RELATED"/>
    <property type="match status" value="1"/>
</dbReference>
<dbReference type="EMBL" id="JARAKH010000042">
    <property type="protein sequence ID" value="KAK8380563.1"/>
    <property type="molecule type" value="Genomic_DNA"/>
</dbReference>
<feature type="domain" description="Cadherin" evidence="18">
    <location>
        <begin position="891"/>
        <end position="999"/>
    </location>
</feature>
<dbReference type="SMART" id="SM00112">
    <property type="entry name" value="CA"/>
    <property type="match status" value="11"/>
</dbReference>
<evidence type="ECO:0000313" key="20">
    <source>
        <dbReference type="Proteomes" id="UP001487740"/>
    </source>
</evidence>
<dbReference type="PANTHER" id="PTHR24026:SF93">
    <property type="entry name" value="CADHERIN-99C"/>
    <property type="match status" value="1"/>
</dbReference>
<feature type="transmembrane region" description="Helical" evidence="16">
    <location>
        <begin position="1361"/>
        <end position="1386"/>
    </location>
</feature>
<evidence type="ECO:0000256" key="11">
    <source>
        <dbReference type="ARBA" id="ARBA00023136"/>
    </source>
</evidence>
<evidence type="ECO:0000256" key="7">
    <source>
        <dbReference type="ARBA" id="ARBA00022737"/>
    </source>
</evidence>
<feature type="domain" description="Cadherin" evidence="18">
    <location>
        <begin position="1122"/>
        <end position="1240"/>
    </location>
</feature>
<gene>
    <name evidence="19" type="ORF">O3P69_016872</name>
</gene>
<dbReference type="Pfam" id="PF00028">
    <property type="entry name" value="Cadherin"/>
    <property type="match status" value="9"/>
</dbReference>
<dbReference type="InterPro" id="IPR015919">
    <property type="entry name" value="Cadherin-like_sf"/>
</dbReference>
<dbReference type="InterPro" id="IPR020894">
    <property type="entry name" value="Cadherin_CS"/>
</dbReference>
<feature type="compositionally biased region" description="Basic and acidic residues" evidence="15">
    <location>
        <begin position="1480"/>
        <end position="1491"/>
    </location>
</feature>
<keyword evidence="6 17" id="KW-0732">Signal</keyword>
<dbReference type="PROSITE" id="PS00232">
    <property type="entry name" value="CADHERIN_1"/>
    <property type="match status" value="4"/>
</dbReference>
<dbReference type="FunFam" id="2.60.40.60:FF:000024">
    <property type="entry name" value="FAT atypical cadherin 3"/>
    <property type="match status" value="1"/>
</dbReference>
<dbReference type="GO" id="GO:0007156">
    <property type="term" value="P:homophilic cell adhesion via plasma membrane adhesion molecules"/>
    <property type="evidence" value="ECO:0007669"/>
    <property type="project" value="InterPro"/>
</dbReference>
<feature type="domain" description="Cadherin" evidence="18">
    <location>
        <begin position="589"/>
        <end position="688"/>
    </location>
</feature>
<dbReference type="FunFam" id="2.60.40.60:FF:000123">
    <property type="entry name" value="Protocadherin beta 4"/>
    <property type="match status" value="1"/>
</dbReference>
<feature type="domain" description="Cadherin" evidence="18">
    <location>
        <begin position="132"/>
        <end position="248"/>
    </location>
</feature>
<evidence type="ECO:0000256" key="17">
    <source>
        <dbReference type="SAM" id="SignalP"/>
    </source>
</evidence>
<organism evidence="19 20">
    <name type="scientific">Scylla paramamosain</name>
    <name type="common">Mud crab</name>
    <dbReference type="NCBI Taxonomy" id="85552"/>
    <lineage>
        <taxon>Eukaryota</taxon>
        <taxon>Metazoa</taxon>
        <taxon>Ecdysozoa</taxon>
        <taxon>Arthropoda</taxon>
        <taxon>Crustacea</taxon>
        <taxon>Multicrustacea</taxon>
        <taxon>Malacostraca</taxon>
        <taxon>Eumalacostraca</taxon>
        <taxon>Eucarida</taxon>
        <taxon>Decapoda</taxon>
        <taxon>Pleocyemata</taxon>
        <taxon>Brachyura</taxon>
        <taxon>Eubrachyura</taxon>
        <taxon>Portunoidea</taxon>
        <taxon>Portunidae</taxon>
        <taxon>Portuninae</taxon>
        <taxon>Scylla</taxon>
    </lineage>
</organism>
<feature type="compositionally biased region" description="Basic residues" evidence="15">
    <location>
        <begin position="1497"/>
        <end position="1507"/>
    </location>
</feature>
<keyword evidence="5" id="KW-0479">Metal-binding</keyword>
<feature type="domain" description="Cadherin" evidence="18">
    <location>
        <begin position="689"/>
        <end position="789"/>
    </location>
</feature>
<dbReference type="GO" id="GO:0008104">
    <property type="term" value="P:intracellular protein localization"/>
    <property type="evidence" value="ECO:0007669"/>
    <property type="project" value="UniProtKB-ARBA"/>
</dbReference>
<feature type="domain" description="Cadherin" evidence="18">
    <location>
        <begin position="371"/>
        <end position="486"/>
    </location>
</feature>
<keyword evidence="20" id="KW-1185">Reference proteome</keyword>
<dbReference type="InterPro" id="IPR002126">
    <property type="entry name" value="Cadherin-like_dom"/>
</dbReference>
<evidence type="ECO:0000256" key="6">
    <source>
        <dbReference type="ARBA" id="ARBA00022729"/>
    </source>
</evidence>
<evidence type="ECO:0000256" key="8">
    <source>
        <dbReference type="ARBA" id="ARBA00022837"/>
    </source>
</evidence>
<dbReference type="FunFam" id="2.60.40.60:FF:000020">
    <property type="entry name" value="Dachsous cadherin-related 1b"/>
    <property type="match status" value="1"/>
</dbReference>
<feature type="region of interest" description="Disordered" evidence="15">
    <location>
        <begin position="1463"/>
        <end position="1570"/>
    </location>
</feature>